<dbReference type="Gene3D" id="3.10.580.10">
    <property type="entry name" value="CBS-domain"/>
    <property type="match status" value="1"/>
</dbReference>
<evidence type="ECO:0000256" key="15">
    <source>
        <dbReference type="PIRSR" id="PIRSR006404-1"/>
    </source>
</evidence>
<organism evidence="19 20">
    <name type="scientific">Rubellimicrobium roseum</name>
    <dbReference type="NCBI Taxonomy" id="687525"/>
    <lineage>
        <taxon>Bacteria</taxon>
        <taxon>Pseudomonadati</taxon>
        <taxon>Pseudomonadota</taxon>
        <taxon>Alphaproteobacteria</taxon>
        <taxon>Rhodobacterales</taxon>
        <taxon>Roseobacteraceae</taxon>
        <taxon>Rubellimicrobium</taxon>
    </lineage>
</organism>
<accession>A0A5C4N9Q7</accession>
<evidence type="ECO:0000313" key="19">
    <source>
        <dbReference type="EMBL" id="TNC64000.1"/>
    </source>
</evidence>
<feature type="binding site" evidence="16">
    <location>
        <position position="161"/>
    </location>
    <ligand>
        <name>Zn(2+)</name>
        <dbReference type="ChEBI" id="CHEBI:29105"/>
        <note>catalytic</note>
    </ligand>
</feature>
<dbReference type="PIRSF" id="PIRSF006404">
    <property type="entry name" value="UCP006404_Pept_M50_CBS"/>
    <property type="match status" value="1"/>
</dbReference>
<dbReference type="SMART" id="SM00116">
    <property type="entry name" value="CBS"/>
    <property type="match status" value="1"/>
</dbReference>
<dbReference type="InterPro" id="IPR016483">
    <property type="entry name" value="UCP006404_Pept_M50_CBS"/>
</dbReference>
<evidence type="ECO:0000256" key="3">
    <source>
        <dbReference type="ARBA" id="ARBA00022475"/>
    </source>
</evidence>
<evidence type="ECO:0000256" key="17">
    <source>
        <dbReference type="PROSITE-ProRule" id="PRU00703"/>
    </source>
</evidence>
<keyword evidence="7" id="KW-0677">Repeat</keyword>
<keyword evidence="8 14" id="KW-0378">Hydrolase</keyword>
<reference evidence="19 20" key="1">
    <citation type="submission" date="2019-06" db="EMBL/GenBank/DDBJ databases">
        <authorList>
            <person name="Jiang L."/>
        </authorList>
    </citation>
    <scope>NUCLEOTIDE SEQUENCE [LARGE SCALE GENOMIC DNA]</scope>
    <source>
        <strain evidence="19 20">YIM 48858</strain>
    </source>
</reference>
<keyword evidence="10 14" id="KW-1133">Transmembrane helix</keyword>
<keyword evidence="13 14" id="KW-0472">Membrane</keyword>
<dbReference type="OrthoDB" id="9781963at2"/>
<comment type="cofactor">
    <cofactor evidence="14 16">
        <name>Zn(2+)</name>
        <dbReference type="ChEBI" id="CHEBI:29105"/>
    </cofactor>
    <text evidence="14 16">Binds 1 zinc ion per subunit.</text>
</comment>
<keyword evidence="4 14" id="KW-0645">Protease</keyword>
<evidence type="ECO:0000256" key="8">
    <source>
        <dbReference type="ARBA" id="ARBA00022801"/>
    </source>
</evidence>
<evidence type="ECO:0000313" key="20">
    <source>
        <dbReference type="Proteomes" id="UP000305709"/>
    </source>
</evidence>
<feature type="domain" description="CBS" evidence="18">
    <location>
        <begin position="238"/>
        <end position="295"/>
    </location>
</feature>
<proteinExistence type="inferred from homology"/>
<dbReference type="CDD" id="cd06164">
    <property type="entry name" value="S2P-M50_SpoIVFB_CBS"/>
    <property type="match status" value="1"/>
</dbReference>
<feature type="transmembrane region" description="Helical" evidence="14">
    <location>
        <begin position="40"/>
        <end position="58"/>
    </location>
</feature>
<keyword evidence="5 14" id="KW-0812">Transmembrane</keyword>
<dbReference type="EMBL" id="VDFV01000045">
    <property type="protein sequence ID" value="TNC64000.1"/>
    <property type="molecule type" value="Genomic_DNA"/>
</dbReference>
<evidence type="ECO:0000256" key="5">
    <source>
        <dbReference type="ARBA" id="ARBA00022692"/>
    </source>
</evidence>
<evidence type="ECO:0000256" key="9">
    <source>
        <dbReference type="ARBA" id="ARBA00022833"/>
    </source>
</evidence>
<keyword evidence="20" id="KW-1185">Reference proteome</keyword>
<name>A0A5C4N9Q7_9RHOB</name>
<protein>
    <recommendedName>
        <fullName evidence="14">Zinc metalloprotease</fullName>
    </recommendedName>
</protein>
<evidence type="ECO:0000256" key="10">
    <source>
        <dbReference type="ARBA" id="ARBA00022989"/>
    </source>
</evidence>
<comment type="subcellular location">
    <subcellularLocation>
        <location evidence="1 14">Cell membrane</location>
        <topology evidence="1 14">Multi-pass membrane protein</topology>
    </subcellularLocation>
</comment>
<evidence type="ECO:0000256" key="7">
    <source>
        <dbReference type="ARBA" id="ARBA00022737"/>
    </source>
</evidence>
<dbReference type="RefSeq" id="WP_139083253.1">
    <property type="nucleotide sequence ID" value="NZ_VDFV01000045.1"/>
</dbReference>
<feature type="binding site" evidence="16">
    <location>
        <position position="62"/>
    </location>
    <ligand>
        <name>Zn(2+)</name>
        <dbReference type="ChEBI" id="CHEBI:29105"/>
        <note>catalytic</note>
    </ligand>
</feature>
<dbReference type="PROSITE" id="PS51371">
    <property type="entry name" value="CBS"/>
    <property type="match status" value="1"/>
</dbReference>
<evidence type="ECO:0000256" key="2">
    <source>
        <dbReference type="ARBA" id="ARBA00007931"/>
    </source>
</evidence>
<feature type="transmembrane region" description="Helical" evidence="14">
    <location>
        <begin position="138"/>
        <end position="158"/>
    </location>
</feature>
<keyword evidence="12 17" id="KW-0129">CBS domain</keyword>
<feature type="binding site" evidence="16">
    <location>
        <position position="58"/>
    </location>
    <ligand>
        <name>Zn(2+)</name>
        <dbReference type="ChEBI" id="CHEBI:29105"/>
        <note>catalytic</note>
    </ligand>
</feature>
<evidence type="ECO:0000256" key="13">
    <source>
        <dbReference type="ARBA" id="ARBA00023136"/>
    </source>
</evidence>
<dbReference type="InterPro" id="IPR000644">
    <property type="entry name" value="CBS_dom"/>
</dbReference>
<keyword evidence="9 14" id="KW-0862">Zinc</keyword>
<keyword evidence="3 14" id="KW-1003">Cell membrane</keyword>
<evidence type="ECO:0000256" key="6">
    <source>
        <dbReference type="ARBA" id="ARBA00022723"/>
    </source>
</evidence>
<dbReference type="Proteomes" id="UP000305709">
    <property type="component" value="Unassembled WGS sequence"/>
</dbReference>
<feature type="transmembrane region" description="Helical" evidence="14">
    <location>
        <begin position="15"/>
        <end position="34"/>
    </location>
</feature>
<evidence type="ECO:0000259" key="18">
    <source>
        <dbReference type="PROSITE" id="PS51371"/>
    </source>
</evidence>
<comment type="similarity">
    <text evidence="2 14">Belongs to the peptidase M50B family.</text>
</comment>
<evidence type="ECO:0000256" key="12">
    <source>
        <dbReference type="ARBA" id="ARBA00023122"/>
    </source>
</evidence>
<dbReference type="InterPro" id="IPR008915">
    <property type="entry name" value="Peptidase_M50"/>
</dbReference>
<evidence type="ECO:0000256" key="16">
    <source>
        <dbReference type="PIRSR" id="PIRSR006404-2"/>
    </source>
</evidence>
<evidence type="ECO:0000256" key="1">
    <source>
        <dbReference type="ARBA" id="ARBA00004651"/>
    </source>
</evidence>
<keyword evidence="11 14" id="KW-0482">Metalloprotease</keyword>
<sequence length="371" mass="39402">MTWSFPIARFLGSEVRIHVTFLLLLVWIGVARYLEGGAAAAVEGLVLILAIFACVLAHEFGHALAARRYGIRTPDITLLPIGGVARLERMPENPREEIVVALAGPAVNVVIAALLILLLGARLDLESLQALDNPAASLLAQLASLNLFLVLFNLIPAFPMDGGRVLRALLALRRGPVEATNIAARIGQGLAFVFGFLGLMGNPMLLFIAIFVYAAASAEAQATGLADVTRRLGVRDAMITQFETLHPQATVEDAVECLLRTTQHEFPVVDGGGALHGVLTRNAIIKALRETGAATPVLDVMERDVPVVTLHGRLDAAVLHLQDGGRPVVAVADATGRLVGYITSENLGELMMIRQAQCGPQSGRGGPLLPQ</sequence>
<dbReference type="PANTHER" id="PTHR39188:SF3">
    <property type="entry name" value="STAGE IV SPORULATION PROTEIN FB"/>
    <property type="match status" value="1"/>
</dbReference>
<dbReference type="GO" id="GO:0008237">
    <property type="term" value="F:metallopeptidase activity"/>
    <property type="evidence" value="ECO:0007669"/>
    <property type="project" value="UniProtKB-UniRule"/>
</dbReference>
<evidence type="ECO:0000256" key="14">
    <source>
        <dbReference type="PIRNR" id="PIRNR006404"/>
    </source>
</evidence>
<evidence type="ECO:0000256" key="4">
    <source>
        <dbReference type="ARBA" id="ARBA00022670"/>
    </source>
</evidence>
<feature type="active site" evidence="15">
    <location>
        <position position="59"/>
    </location>
</feature>
<dbReference type="PANTHER" id="PTHR39188">
    <property type="entry name" value="MEMBRANE-ASSOCIATED ZINC METALLOPROTEASE M50B"/>
    <property type="match status" value="1"/>
</dbReference>
<dbReference type="Pfam" id="PF02163">
    <property type="entry name" value="Peptidase_M50"/>
    <property type="match status" value="1"/>
</dbReference>
<dbReference type="SUPFAM" id="SSF54631">
    <property type="entry name" value="CBS-domain pair"/>
    <property type="match status" value="1"/>
</dbReference>
<dbReference type="InterPro" id="IPR046342">
    <property type="entry name" value="CBS_dom_sf"/>
</dbReference>
<evidence type="ECO:0000256" key="11">
    <source>
        <dbReference type="ARBA" id="ARBA00023049"/>
    </source>
</evidence>
<comment type="caution">
    <text evidence="19">The sequence shown here is derived from an EMBL/GenBank/DDBJ whole genome shotgun (WGS) entry which is preliminary data.</text>
</comment>
<dbReference type="AlphaFoldDB" id="A0A5C4N9Q7"/>
<dbReference type="GO" id="GO:0005886">
    <property type="term" value="C:plasma membrane"/>
    <property type="evidence" value="ECO:0007669"/>
    <property type="project" value="UniProtKB-SubCell"/>
</dbReference>
<dbReference type="Pfam" id="PF00571">
    <property type="entry name" value="CBS"/>
    <property type="match status" value="2"/>
</dbReference>
<feature type="transmembrane region" description="Helical" evidence="14">
    <location>
        <begin position="190"/>
        <end position="216"/>
    </location>
</feature>
<gene>
    <name evidence="19" type="ORF">FHG71_18865</name>
</gene>
<keyword evidence="6 14" id="KW-0479">Metal-binding</keyword>
<dbReference type="GO" id="GO:0046872">
    <property type="term" value="F:metal ion binding"/>
    <property type="evidence" value="ECO:0007669"/>
    <property type="project" value="UniProtKB-UniRule"/>
</dbReference>
<feature type="transmembrane region" description="Helical" evidence="14">
    <location>
        <begin position="98"/>
        <end position="118"/>
    </location>
</feature>
<dbReference type="GO" id="GO:0006508">
    <property type="term" value="P:proteolysis"/>
    <property type="evidence" value="ECO:0007669"/>
    <property type="project" value="UniProtKB-KW"/>
</dbReference>